<dbReference type="RefSeq" id="WP_282586422.1">
    <property type="nucleotide sequence ID" value="NZ_JAMOIM010000013.1"/>
</dbReference>
<dbReference type="Proteomes" id="UP001165667">
    <property type="component" value="Unassembled WGS sequence"/>
</dbReference>
<dbReference type="InterPro" id="IPR004183">
    <property type="entry name" value="Xdiol_dOase_suB"/>
</dbReference>
<evidence type="ECO:0000256" key="2">
    <source>
        <dbReference type="ARBA" id="ARBA00007581"/>
    </source>
</evidence>
<evidence type="ECO:0000313" key="8">
    <source>
        <dbReference type="Proteomes" id="UP001165667"/>
    </source>
</evidence>
<dbReference type="PIRSF" id="PIRSF006157">
    <property type="entry name" value="Doxgns_DODA"/>
    <property type="match status" value="1"/>
</dbReference>
<dbReference type="GO" id="GO:0008270">
    <property type="term" value="F:zinc ion binding"/>
    <property type="evidence" value="ECO:0007669"/>
    <property type="project" value="InterPro"/>
</dbReference>
<evidence type="ECO:0000313" key="7">
    <source>
        <dbReference type="EMBL" id="MCW6510045.1"/>
    </source>
</evidence>
<dbReference type="SUPFAM" id="SSF53213">
    <property type="entry name" value="LigB-like"/>
    <property type="match status" value="1"/>
</dbReference>
<dbReference type="PANTHER" id="PTHR30096:SF0">
    <property type="entry name" value="4,5-DOPA DIOXYGENASE EXTRADIOL-LIKE PROTEIN"/>
    <property type="match status" value="1"/>
</dbReference>
<dbReference type="GO" id="GO:0016702">
    <property type="term" value="F:oxidoreductase activity, acting on single donors with incorporation of molecular oxygen, incorporation of two atoms of oxygen"/>
    <property type="evidence" value="ECO:0007669"/>
    <property type="project" value="UniProtKB-ARBA"/>
</dbReference>
<proteinExistence type="inferred from homology"/>
<comment type="cofactor">
    <cofactor evidence="1">
        <name>Zn(2+)</name>
        <dbReference type="ChEBI" id="CHEBI:29105"/>
    </cofactor>
</comment>
<evidence type="ECO:0000256" key="1">
    <source>
        <dbReference type="ARBA" id="ARBA00001947"/>
    </source>
</evidence>
<dbReference type="AlphaFoldDB" id="A0AA41Z489"/>
<dbReference type="CDD" id="cd07363">
    <property type="entry name" value="45_DOPA_Dioxygenase"/>
    <property type="match status" value="1"/>
</dbReference>
<evidence type="ECO:0000259" key="6">
    <source>
        <dbReference type="Pfam" id="PF02900"/>
    </source>
</evidence>
<accession>A0AA41Z489</accession>
<dbReference type="GO" id="GO:0008198">
    <property type="term" value="F:ferrous iron binding"/>
    <property type="evidence" value="ECO:0007669"/>
    <property type="project" value="InterPro"/>
</dbReference>
<comment type="similarity">
    <text evidence="2">Belongs to the DODA-type extradiol aromatic ring-opening dioxygenase family.</text>
</comment>
<sequence length="264" mass="28199">MQPTYFINHGGGPCFFLQAGPLRSAFRLLEDYLTAFAGTVPEPPRAVVLISGHWEEAVPTVNAGATPSLLYDYQGFPPHTYKLTWSAPGSPALATAVRDLLGSAGIASAANTSRGWDHGVFVPMKVMFPAAELPLVQLSLQHGLDPATHLAIGRALKPLRQQGVLIIGSGQSYHNMRGFMRGDARVDHAAEAFDAWLRERLVDGATRDRALTAWEQAPGARQAQPHEDHLLPLMVAAGAASGEAGQVAFHGHALGKPISGFRFG</sequence>
<evidence type="ECO:0000256" key="3">
    <source>
        <dbReference type="ARBA" id="ARBA00022723"/>
    </source>
</evidence>
<reference evidence="7" key="1">
    <citation type="submission" date="2022-05" db="EMBL/GenBank/DDBJ databases">
        <authorList>
            <person name="Pankratov T."/>
        </authorList>
    </citation>
    <scope>NUCLEOTIDE SEQUENCE</scope>
    <source>
        <strain evidence="7">BP6-180914</strain>
    </source>
</reference>
<dbReference type="InterPro" id="IPR014436">
    <property type="entry name" value="Extradiol_dOase_DODA"/>
</dbReference>
<dbReference type="EMBL" id="JAMOIM010000013">
    <property type="protein sequence ID" value="MCW6510045.1"/>
    <property type="molecule type" value="Genomic_DNA"/>
</dbReference>
<organism evidence="7 8">
    <name type="scientific">Lichenifustis flavocetrariae</name>
    <dbReference type="NCBI Taxonomy" id="2949735"/>
    <lineage>
        <taxon>Bacteria</taxon>
        <taxon>Pseudomonadati</taxon>
        <taxon>Pseudomonadota</taxon>
        <taxon>Alphaproteobacteria</taxon>
        <taxon>Hyphomicrobiales</taxon>
        <taxon>Lichenihabitantaceae</taxon>
        <taxon>Lichenifustis</taxon>
    </lineage>
</organism>
<dbReference type="Gene3D" id="3.40.830.10">
    <property type="entry name" value="LigB-like"/>
    <property type="match status" value="1"/>
</dbReference>
<feature type="domain" description="Extradiol ring-cleavage dioxygenase class III enzyme subunit B" evidence="6">
    <location>
        <begin position="39"/>
        <end position="245"/>
    </location>
</feature>
<comment type="caution">
    <text evidence="7">The sequence shown here is derived from an EMBL/GenBank/DDBJ whole genome shotgun (WGS) entry which is preliminary data.</text>
</comment>
<dbReference type="PANTHER" id="PTHR30096">
    <property type="entry name" value="4,5-DOPA DIOXYGENASE EXTRADIOL-LIKE PROTEIN"/>
    <property type="match status" value="1"/>
</dbReference>
<keyword evidence="3" id="KW-0479">Metal-binding</keyword>
<keyword evidence="7" id="KW-0223">Dioxygenase</keyword>
<gene>
    <name evidence="7" type="ORF">M8523_18655</name>
</gene>
<protein>
    <submittedName>
        <fullName evidence="7">Dioxygenase</fullName>
    </submittedName>
</protein>
<name>A0AA41Z489_9HYPH</name>
<keyword evidence="8" id="KW-1185">Reference proteome</keyword>
<dbReference type="Pfam" id="PF02900">
    <property type="entry name" value="LigB"/>
    <property type="match status" value="1"/>
</dbReference>
<evidence type="ECO:0000256" key="4">
    <source>
        <dbReference type="ARBA" id="ARBA00022833"/>
    </source>
</evidence>
<keyword evidence="4" id="KW-0862">Zinc</keyword>
<evidence type="ECO:0000256" key="5">
    <source>
        <dbReference type="ARBA" id="ARBA00023002"/>
    </source>
</evidence>
<keyword evidence="5" id="KW-0560">Oxidoreductase</keyword>